<keyword evidence="3 5" id="KW-0863">Zinc-finger</keyword>
<evidence type="ECO:0000256" key="3">
    <source>
        <dbReference type="ARBA" id="ARBA00022771"/>
    </source>
</evidence>
<sequence>MEYTYDFLPHQLSTGSSFTANTQAPILPVYVDSVLNHDSAAYYDNYTYQPKPNTLEQNMMSHLLQQSSYVYPVYNPYDYQPVKAEGEPIYCSIPVVDSLEENGLSQEPLMFDQTSNQRRHSLSSSMSSPSSCFSTLSSFTNPIEEKSTPRKSASLFRCTYEGCEKTFTRTYNLKSHLRTHTDQKPFVCCKCPKAFARQHDRNRHEKLHTGSKPYLCEHCNKSFARQDALNRHLKKDKRSISRRQNECLPLSPPCVSSKIRKTQLAMSKKKKSNYAH</sequence>
<keyword evidence="2" id="KW-0677">Repeat</keyword>
<reference evidence="7 8" key="1">
    <citation type="submission" date="2016-03" db="EMBL/GenBank/DDBJ databases">
        <title>Choanephora cucurbitarum.</title>
        <authorList>
            <person name="Min B."/>
            <person name="Park H."/>
            <person name="Park J.-H."/>
            <person name="Shin H.-D."/>
            <person name="Choi I.-G."/>
        </authorList>
    </citation>
    <scope>NUCLEOTIDE SEQUENCE [LARGE SCALE GENOMIC DNA]</scope>
    <source>
        <strain evidence="7 8">KUS-F28377</strain>
    </source>
</reference>
<dbReference type="GO" id="GO:0005694">
    <property type="term" value="C:chromosome"/>
    <property type="evidence" value="ECO:0007669"/>
    <property type="project" value="UniProtKB-ARBA"/>
</dbReference>
<dbReference type="PANTHER" id="PTHR23235:SF120">
    <property type="entry name" value="KRUPPEL-LIKE FACTOR 15"/>
    <property type="match status" value="1"/>
</dbReference>
<dbReference type="Gene3D" id="3.30.160.60">
    <property type="entry name" value="Classic Zinc Finger"/>
    <property type="match status" value="3"/>
</dbReference>
<organism evidence="7 8">
    <name type="scientific">Choanephora cucurbitarum</name>
    <dbReference type="NCBI Taxonomy" id="101091"/>
    <lineage>
        <taxon>Eukaryota</taxon>
        <taxon>Fungi</taxon>
        <taxon>Fungi incertae sedis</taxon>
        <taxon>Mucoromycota</taxon>
        <taxon>Mucoromycotina</taxon>
        <taxon>Mucoromycetes</taxon>
        <taxon>Mucorales</taxon>
        <taxon>Mucorineae</taxon>
        <taxon>Choanephoraceae</taxon>
        <taxon>Choanephoroideae</taxon>
        <taxon>Choanephora</taxon>
    </lineage>
</organism>
<dbReference type="GO" id="GO:0045893">
    <property type="term" value="P:positive regulation of DNA-templated transcription"/>
    <property type="evidence" value="ECO:0007669"/>
    <property type="project" value="UniProtKB-ARBA"/>
</dbReference>
<keyword evidence="4" id="KW-0862">Zinc</keyword>
<dbReference type="SMART" id="SM00355">
    <property type="entry name" value="ZnF_C2H2"/>
    <property type="match status" value="3"/>
</dbReference>
<keyword evidence="8" id="KW-1185">Reference proteome</keyword>
<dbReference type="InParanoid" id="A0A1C7N902"/>
<evidence type="ECO:0000313" key="8">
    <source>
        <dbReference type="Proteomes" id="UP000093000"/>
    </source>
</evidence>
<dbReference type="Pfam" id="PF00096">
    <property type="entry name" value="zf-C2H2"/>
    <property type="match status" value="2"/>
</dbReference>
<keyword evidence="1" id="KW-0479">Metal-binding</keyword>
<protein>
    <submittedName>
        <fullName evidence="7">Transcriptional regulator prz1</fullName>
    </submittedName>
</protein>
<feature type="domain" description="C2H2-type" evidence="6">
    <location>
        <begin position="214"/>
        <end position="243"/>
    </location>
</feature>
<dbReference type="Proteomes" id="UP000093000">
    <property type="component" value="Unassembled WGS sequence"/>
</dbReference>
<evidence type="ECO:0000256" key="1">
    <source>
        <dbReference type="ARBA" id="ARBA00022723"/>
    </source>
</evidence>
<dbReference type="PROSITE" id="PS50157">
    <property type="entry name" value="ZINC_FINGER_C2H2_2"/>
    <property type="match status" value="3"/>
</dbReference>
<dbReference type="GO" id="GO:0008270">
    <property type="term" value="F:zinc ion binding"/>
    <property type="evidence" value="ECO:0007669"/>
    <property type="project" value="UniProtKB-KW"/>
</dbReference>
<accession>A0A1C7N902</accession>
<comment type="caution">
    <text evidence="7">The sequence shown here is derived from an EMBL/GenBank/DDBJ whole genome shotgun (WGS) entry which is preliminary data.</text>
</comment>
<dbReference type="GO" id="GO:0000978">
    <property type="term" value="F:RNA polymerase II cis-regulatory region sequence-specific DNA binding"/>
    <property type="evidence" value="ECO:0007669"/>
    <property type="project" value="TreeGrafter"/>
</dbReference>
<dbReference type="InterPro" id="IPR013087">
    <property type="entry name" value="Znf_C2H2_type"/>
</dbReference>
<gene>
    <name evidence="7" type="primary">prz1_2</name>
    <name evidence="7" type="ORF">A0J61_06346</name>
</gene>
<evidence type="ECO:0000256" key="4">
    <source>
        <dbReference type="ARBA" id="ARBA00022833"/>
    </source>
</evidence>
<feature type="domain" description="C2H2-type" evidence="6">
    <location>
        <begin position="156"/>
        <end position="185"/>
    </location>
</feature>
<evidence type="ECO:0000256" key="2">
    <source>
        <dbReference type="ARBA" id="ARBA00022737"/>
    </source>
</evidence>
<dbReference type="EMBL" id="LUGH01000379">
    <property type="protein sequence ID" value="OBZ85605.1"/>
    <property type="molecule type" value="Genomic_DNA"/>
</dbReference>
<dbReference type="SUPFAM" id="SSF57667">
    <property type="entry name" value="beta-beta-alpha zinc fingers"/>
    <property type="match status" value="2"/>
</dbReference>
<dbReference type="FunFam" id="3.30.160.60:FF:001732">
    <property type="entry name" value="Zgc:162936"/>
    <property type="match status" value="1"/>
</dbReference>
<name>A0A1C7N902_9FUNG</name>
<dbReference type="GO" id="GO:0000981">
    <property type="term" value="F:DNA-binding transcription factor activity, RNA polymerase II-specific"/>
    <property type="evidence" value="ECO:0007669"/>
    <property type="project" value="TreeGrafter"/>
</dbReference>
<dbReference type="STRING" id="101091.A0A1C7N902"/>
<proteinExistence type="predicted"/>
<evidence type="ECO:0000259" key="6">
    <source>
        <dbReference type="PROSITE" id="PS50157"/>
    </source>
</evidence>
<dbReference type="InterPro" id="IPR036236">
    <property type="entry name" value="Znf_C2H2_sf"/>
</dbReference>
<feature type="domain" description="C2H2-type" evidence="6">
    <location>
        <begin position="186"/>
        <end position="213"/>
    </location>
</feature>
<evidence type="ECO:0000256" key="5">
    <source>
        <dbReference type="PROSITE-ProRule" id="PRU00042"/>
    </source>
</evidence>
<dbReference type="OrthoDB" id="8922241at2759"/>
<dbReference type="AlphaFoldDB" id="A0A1C7N902"/>
<evidence type="ECO:0000313" key="7">
    <source>
        <dbReference type="EMBL" id="OBZ85605.1"/>
    </source>
</evidence>
<dbReference type="FunFam" id="3.30.160.60:FF:000125">
    <property type="entry name" value="Putative zinc finger protein 143"/>
    <property type="match status" value="1"/>
</dbReference>
<dbReference type="PROSITE" id="PS00028">
    <property type="entry name" value="ZINC_FINGER_C2H2_1"/>
    <property type="match status" value="2"/>
</dbReference>
<dbReference type="PANTHER" id="PTHR23235">
    <property type="entry name" value="KRUEPPEL-LIKE TRANSCRIPTION FACTOR"/>
    <property type="match status" value="1"/>
</dbReference>